<dbReference type="SUPFAM" id="SSF53850">
    <property type="entry name" value="Periplasmic binding protein-like II"/>
    <property type="match status" value="1"/>
</dbReference>
<evidence type="ECO:0000313" key="4">
    <source>
        <dbReference type="EMBL" id="NPT43492.1"/>
    </source>
</evidence>
<keyword evidence="5" id="KW-1185">Reference proteome</keyword>
<evidence type="ECO:0000313" key="5">
    <source>
        <dbReference type="Proteomes" id="UP000652198"/>
    </source>
</evidence>
<dbReference type="InterPro" id="IPR001638">
    <property type="entry name" value="Solute-binding_3/MltF_N"/>
</dbReference>
<dbReference type="PANTHER" id="PTHR35936:SF17">
    <property type="entry name" value="ARGININE-BINDING EXTRACELLULAR PROTEIN ARTP"/>
    <property type="match status" value="1"/>
</dbReference>
<dbReference type="Proteomes" id="UP000652198">
    <property type="component" value="Unassembled WGS sequence"/>
</dbReference>
<keyword evidence="1 2" id="KW-0732">Signal</keyword>
<name>A0ABX2BRG0_9BURK</name>
<dbReference type="Pfam" id="PF00497">
    <property type="entry name" value="SBP_bac_3"/>
    <property type="match status" value="1"/>
</dbReference>
<feature type="chain" id="PRO_5046089921" evidence="2">
    <location>
        <begin position="25"/>
        <end position="265"/>
    </location>
</feature>
<evidence type="ECO:0000259" key="3">
    <source>
        <dbReference type="SMART" id="SM00062"/>
    </source>
</evidence>
<feature type="signal peptide" evidence="2">
    <location>
        <begin position="1"/>
        <end position="24"/>
    </location>
</feature>
<dbReference type="SMART" id="SM00062">
    <property type="entry name" value="PBPb"/>
    <property type="match status" value="1"/>
</dbReference>
<dbReference type="Gene3D" id="3.40.190.10">
    <property type="entry name" value="Periplasmic binding protein-like II"/>
    <property type="match status" value="2"/>
</dbReference>
<dbReference type="PANTHER" id="PTHR35936">
    <property type="entry name" value="MEMBRANE-BOUND LYTIC MUREIN TRANSGLYCOSYLASE F"/>
    <property type="match status" value="1"/>
</dbReference>
<comment type="caution">
    <text evidence="4">The sequence shown here is derived from an EMBL/GenBank/DDBJ whole genome shotgun (WGS) entry which is preliminary data.</text>
</comment>
<reference evidence="4 5" key="1">
    <citation type="submission" date="2019-11" db="EMBL/GenBank/DDBJ databases">
        <title>Metabolism of dissolved organic matter in forest soils.</title>
        <authorList>
            <person name="Cyle K.T."/>
            <person name="Wilhelm R.C."/>
            <person name="Martinez C.E."/>
        </authorList>
    </citation>
    <scope>NUCLEOTIDE SEQUENCE [LARGE SCALE GENOMIC DNA]</scope>
    <source>
        <strain evidence="4 5">1N</strain>
    </source>
</reference>
<dbReference type="EMBL" id="WOEY01000078">
    <property type="protein sequence ID" value="NPT43492.1"/>
    <property type="molecule type" value="Genomic_DNA"/>
</dbReference>
<gene>
    <name evidence="4" type="ORF">GNZ12_19700</name>
</gene>
<evidence type="ECO:0000256" key="1">
    <source>
        <dbReference type="ARBA" id="ARBA00022729"/>
    </source>
</evidence>
<dbReference type="RefSeq" id="WP_172312747.1">
    <property type="nucleotide sequence ID" value="NZ_WOEY01000078.1"/>
</dbReference>
<sequence length="265" mass="28562">MRSKKLLSFYTAVTLSLVPFAAKADELQAIKERGVLSVAVDVSYPPFGMLDQKAGETGSDIETARLLARDLGVKLKVVPVSGAARVPFLLSNKVDLVIASFSITEERKKVVDYSLPYAVDFLVVAGPKSAPVGKISDLSGKTIAVTRGTTADIELTKAVRADNVNANIVRYEDEATTNTAVVTGQQDLFAASLATEKSLAALNPGKTLDVKFSLANYPLAIGIRKNEPALKAWLDNWVKANMKNGALNKIFVTYFGQELPRNMIN</sequence>
<protein>
    <submittedName>
        <fullName evidence="4">Transporter substrate-binding domain-containing protein</fullName>
    </submittedName>
</protein>
<feature type="domain" description="Solute-binding protein family 3/N-terminal" evidence="3">
    <location>
        <begin position="35"/>
        <end position="258"/>
    </location>
</feature>
<proteinExistence type="predicted"/>
<accession>A0ABX2BRG0</accession>
<evidence type="ECO:0000256" key="2">
    <source>
        <dbReference type="SAM" id="SignalP"/>
    </source>
</evidence>
<organism evidence="4 5">
    <name type="scientific">Paraburkholderia solitsugae</name>
    <dbReference type="NCBI Taxonomy" id="2675748"/>
    <lineage>
        <taxon>Bacteria</taxon>
        <taxon>Pseudomonadati</taxon>
        <taxon>Pseudomonadota</taxon>
        <taxon>Betaproteobacteria</taxon>
        <taxon>Burkholderiales</taxon>
        <taxon>Burkholderiaceae</taxon>
        <taxon>Paraburkholderia</taxon>
    </lineage>
</organism>